<dbReference type="SUPFAM" id="SSF46785">
    <property type="entry name" value="Winged helix' DNA-binding domain"/>
    <property type="match status" value="1"/>
</dbReference>
<dbReference type="PANTHER" id="PTHR43537:SF5">
    <property type="entry name" value="UXU OPERON TRANSCRIPTIONAL REGULATOR"/>
    <property type="match status" value="1"/>
</dbReference>
<protein>
    <submittedName>
        <fullName evidence="5">Transcriptional regulator, GntR family</fullName>
    </submittedName>
</protein>
<sequence length="245" mass="27326">MADEVASPGKRYLYNEVVERIKEMIRLGELRVGGKIPPERTLAERFKVSRNCVRQAIQALSERKILESRRGDGTYVRAAEESAVIDSFAMAIQARKDLIREILEFRLLVEPQIAALAARNVTPEELDRLKVIVCDQERRHLAGMEDSELDAAFHLLLAEASKNRVVREVMETVNGILAESRSESLRTAARRRVSVVGHLRIIDALEVGDPGLACTAMREHLESVERIIMSGVGEDRSGDGGKTGR</sequence>
<dbReference type="InterPro" id="IPR011711">
    <property type="entry name" value="GntR_C"/>
</dbReference>
<dbReference type="PROSITE" id="PS50949">
    <property type="entry name" value="HTH_GNTR"/>
    <property type="match status" value="1"/>
</dbReference>
<dbReference type="Gene3D" id="1.20.120.530">
    <property type="entry name" value="GntR ligand-binding domain-like"/>
    <property type="match status" value="1"/>
</dbReference>
<dbReference type="Pfam" id="PF07729">
    <property type="entry name" value="FCD"/>
    <property type="match status" value="1"/>
</dbReference>
<dbReference type="STRING" id="335543.Sfum_1522"/>
<feature type="domain" description="HTH gntR-type" evidence="4">
    <location>
        <begin position="11"/>
        <end position="79"/>
    </location>
</feature>
<dbReference type="SUPFAM" id="SSF48008">
    <property type="entry name" value="GntR ligand-binding domain-like"/>
    <property type="match status" value="1"/>
</dbReference>
<keyword evidence="6" id="KW-1185">Reference proteome</keyword>
<evidence type="ECO:0000313" key="6">
    <source>
        <dbReference type="Proteomes" id="UP000001784"/>
    </source>
</evidence>
<dbReference type="CDD" id="cd07377">
    <property type="entry name" value="WHTH_GntR"/>
    <property type="match status" value="1"/>
</dbReference>
<dbReference type="InterPro" id="IPR036388">
    <property type="entry name" value="WH-like_DNA-bd_sf"/>
</dbReference>
<dbReference type="InterPro" id="IPR000524">
    <property type="entry name" value="Tscrpt_reg_HTH_GntR"/>
</dbReference>
<dbReference type="Gene3D" id="1.10.10.10">
    <property type="entry name" value="Winged helix-like DNA-binding domain superfamily/Winged helix DNA-binding domain"/>
    <property type="match status" value="1"/>
</dbReference>
<evidence type="ECO:0000256" key="2">
    <source>
        <dbReference type="ARBA" id="ARBA00023125"/>
    </source>
</evidence>
<gene>
    <name evidence="5" type="ordered locus">Sfum_1522</name>
</gene>
<dbReference type="SMART" id="SM00345">
    <property type="entry name" value="HTH_GNTR"/>
    <property type="match status" value="1"/>
</dbReference>
<dbReference type="FunCoup" id="A0LIF8">
    <property type="interactions" value="98"/>
</dbReference>
<evidence type="ECO:0000256" key="3">
    <source>
        <dbReference type="ARBA" id="ARBA00023163"/>
    </source>
</evidence>
<dbReference type="KEGG" id="sfu:Sfum_1522"/>
<dbReference type="RefSeq" id="WP_011698381.1">
    <property type="nucleotide sequence ID" value="NC_008554.1"/>
</dbReference>
<reference evidence="5 6" key="1">
    <citation type="submission" date="2006-10" db="EMBL/GenBank/DDBJ databases">
        <title>Complete sequence of Syntrophobacter fumaroxidans MPOB.</title>
        <authorList>
            <consortium name="US DOE Joint Genome Institute"/>
            <person name="Copeland A."/>
            <person name="Lucas S."/>
            <person name="Lapidus A."/>
            <person name="Barry K."/>
            <person name="Detter J.C."/>
            <person name="Glavina del Rio T."/>
            <person name="Hammon N."/>
            <person name="Israni S."/>
            <person name="Pitluck S."/>
            <person name="Goltsman E.G."/>
            <person name="Martinez M."/>
            <person name="Schmutz J."/>
            <person name="Larimer F."/>
            <person name="Land M."/>
            <person name="Hauser L."/>
            <person name="Kyrpides N."/>
            <person name="Kim E."/>
            <person name="Boone D.R."/>
            <person name="Brockman F."/>
            <person name="Culley D."/>
            <person name="Ferry J."/>
            <person name="Gunsalus R."/>
            <person name="McInerney M.J."/>
            <person name="Morrison M."/>
            <person name="Plugge C."/>
            <person name="Rohlin L."/>
            <person name="Scholten J."/>
            <person name="Sieber J."/>
            <person name="Stams A.J.M."/>
            <person name="Worm P."/>
            <person name="Henstra A.M."/>
            <person name="Richardson P."/>
        </authorList>
    </citation>
    <scope>NUCLEOTIDE SEQUENCE [LARGE SCALE GENOMIC DNA]</scope>
    <source>
        <strain evidence="6">DSM 10017 / MPOB</strain>
    </source>
</reference>
<accession>A0LIF8</accession>
<dbReference type="SMART" id="SM00895">
    <property type="entry name" value="FCD"/>
    <property type="match status" value="1"/>
</dbReference>
<evidence type="ECO:0000256" key="1">
    <source>
        <dbReference type="ARBA" id="ARBA00023015"/>
    </source>
</evidence>
<evidence type="ECO:0000313" key="5">
    <source>
        <dbReference type="EMBL" id="ABK17210.1"/>
    </source>
</evidence>
<dbReference type="InParanoid" id="A0LIF8"/>
<dbReference type="InterPro" id="IPR008920">
    <property type="entry name" value="TF_FadR/GntR_C"/>
</dbReference>
<dbReference type="EMBL" id="CP000478">
    <property type="protein sequence ID" value="ABK17210.1"/>
    <property type="molecule type" value="Genomic_DNA"/>
</dbReference>
<dbReference type="PANTHER" id="PTHR43537">
    <property type="entry name" value="TRANSCRIPTIONAL REGULATOR, GNTR FAMILY"/>
    <property type="match status" value="1"/>
</dbReference>
<dbReference type="GO" id="GO:0003677">
    <property type="term" value="F:DNA binding"/>
    <property type="evidence" value="ECO:0007669"/>
    <property type="project" value="UniProtKB-KW"/>
</dbReference>
<dbReference type="eggNOG" id="COG2186">
    <property type="taxonomic scope" value="Bacteria"/>
</dbReference>
<keyword evidence="2" id="KW-0238">DNA-binding</keyword>
<keyword evidence="1" id="KW-0805">Transcription regulation</keyword>
<dbReference type="GO" id="GO:0003700">
    <property type="term" value="F:DNA-binding transcription factor activity"/>
    <property type="evidence" value="ECO:0007669"/>
    <property type="project" value="InterPro"/>
</dbReference>
<dbReference type="HOGENOM" id="CLU_017584_9_2_7"/>
<dbReference type="InterPro" id="IPR036390">
    <property type="entry name" value="WH_DNA-bd_sf"/>
</dbReference>
<dbReference type="Pfam" id="PF00392">
    <property type="entry name" value="GntR"/>
    <property type="match status" value="1"/>
</dbReference>
<organism evidence="5 6">
    <name type="scientific">Syntrophobacter fumaroxidans (strain DSM 10017 / MPOB)</name>
    <dbReference type="NCBI Taxonomy" id="335543"/>
    <lineage>
        <taxon>Bacteria</taxon>
        <taxon>Pseudomonadati</taxon>
        <taxon>Thermodesulfobacteriota</taxon>
        <taxon>Syntrophobacteria</taxon>
        <taxon>Syntrophobacterales</taxon>
        <taxon>Syntrophobacteraceae</taxon>
        <taxon>Syntrophobacter</taxon>
    </lineage>
</organism>
<proteinExistence type="predicted"/>
<evidence type="ECO:0000259" key="4">
    <source>
        <dbReference type="PROSITE" id="PS50949"/>
    </source>
</evidence>
<dbReference type="AlphaFoldDB" id="A0LIF8"/>
<dbReference type="PRINTS" id="PR00035">
    <property type="entry name" value="HTHGNTR"/>
</dbReference>
<keyword evidence="3" id="KW-0804">Transcription</keyword>
<dbReference type="Proteomes" id="UP000001784">
    <property type="component" value="Chromosome"/>
</dbReference>
<name>A0LIF8_SYNFM</name>